<feature type="transmembrane region" description="Helical" evidence="1">
    <location>
        <begin position="106"/>
        <end position="124"/>
    </location>
</feature>
<dbReference type="Proteomes" id="UP000252795">
    <property type="component" value="Unassembled WGS sequence"/>
</dbReference>
<keyword evidence="1" id="KW-1133">Transmembrane helix</keyword>
<dbReference type="EMBL" id="QNSA01000002">
    <property type="protein sequence ID" value="RBP76295.1"/>
    <property type="molecule type" value="Genomic_DNA"/>
</dbReference>
<feature type="transmembrane region" description="Helical" evidence="1">
    <location>
        <begin position="130"/>
        <end position="151"/>
    </location>
</feature>
<keyword evidence="1" id="KW-0812">Transmembrane</keyword>
<dbReference type="RefSeq" id="WP_023009662.1">
    <property type="nucleotide sequence ID" value="NZ_JAHVHZ010000002.1"/>
</dbReference>
<proteinExistence type="predicted"/>
<keyword evidence="1" id="KW-0472">Membrane</keyword>
<accession>A0A368V7T5</accession>
<reference evidence="3 4" key="1">
    <citation type="submission" date="2018-07" db="EMBL/GenBank/DDBJ databases">
        <title>Freshwater and sediment microbial communities from various areas in North America, analyzing microbe dynamics in response to fracking.</title>
        <authorList>
            <person name="Lamendella R."/>
        </authorList>
    </citation>
    <scope>NUCLEOTIDE SEQUENCE [LARGE SCALE GENOMIC DNA]</scope>
    <source>
        <strain evidence="3 4">114E</strain>
        <strain evidence="2 5">114E_o</strain>
    </source>
</reference>
<feature type="transmembrane region" description="Helical" evidence="1">
    <location>
        <begin position="55"/>
        <end position="85"/>
    </location>
</feature>
<dbReference type="EMBL" id="QPJB01000002">
    <property type="protein sequence ID" value="RCW37168.1"/>
    <property type="molecule type" value="Genomic_DNA"/>
</dbReference>
<comment type="caution">
    <text evidence="3">The sequence shown here is derived from an EMBL/GenBank/DDBJ whole genome shotgun (WGS) entry which is preliminary data.</text>
</comment>
<evidence type="ECO:0000313" key="2">
    <source>
        <dbReference type="EMBL" id="RBP76295.1"/>
    </source>
</evidence>
<name>A0A368V7T5_MARNT</name>
<evidence type="ECO:0000313" key="4">
    <source>
        <dbReference type="Proteomes" id="UP000252795"/>
    </source>
</evidence>
<dbReference type="Pfam" id="PF01864">
    <property type="entry name" value="CarS-like"/>
    <property type="match status" value="2"/>
</dbReference>
<dbReference type="PANTHER" id="PTHR39650">
    <property type="entry name" value="CDP-ARCHAEOL SYNTHASE"/>
    <property type="match status" value="1"/>
</dbReference>
<gene>
    <name evidence="3" type="ORF">DET51_102315</name>
    <name evidence="2" type="ORF">DET64_102315</name>
</gene>
<evidence type="ECO:0000313" key="3">
    <source>
        <dbReference type="EMBL" id="RCW37168.1"/>
    </source>
</evidence>
<dbReference type="PANTHER" id="PTHR39650:SF1">
    <property type="entry name" value="CDP-ARCHAEOL SYNTHASE"/>
    <property type="match status" value="1"/>
</dbReference>
<dbReference type="AlphaFoldDB" id="A0A368V7T5"/>
<keyword evidence="5" id="KW-1185">Reference proteome</keyword>
<protein>
    <submittedName>
        <fullName evidence="3">CDP-2,3-bis-(O-geranylgeranyl)-sn-glycerol synthase</fullName>
    </submittedName>
</protein>
<sequence>MLLSLELFVMLVLANGSPVVVARLFHRHGSWPLDGGRLWRDGRPLLGPSKTWRGLVSGVLTCALFALWVGLGWLFGALFAFLSLWGDMLSSFTKRRMGLASSARAVWLDQLPEALLPMVMAWYWLPLPLWETVAVALLFALSNMLFSPLFYRLGIRKQPH</sequence>
<evidence type="ECO:0000313" key="5">
    <source>
        <dbReference type="Proteomes" id="UP000253065"/>
    </source>
</evidence>
<evidence type="ECO:0000256" key="1">
    <source>
        <dbReference type="SAM" id="Phobius"/>
    </source>
</evidence>
<organism evidence="3 4">
    <name type="scientific">Marinobacter nauticus</name>
    <name type="common">Marinobacter hydrocarbonoclasticus</name>
    <name type="synonym">Marinobacter aquaeolei</name>
    <dbReference type="NCBI Taxonomy" id="2743"/>
    <lineage>
        <taxon>Bacteria</taxon>
        <taxon>Pseudomonadati</taxon>
        <taxon>Pseudomonadota</taxon>
        <taxon>Gammaproteobacteria</taxon>
        <taxon>Pseudomonadales</taxon>
        <taxon>Marinobacteraceae</taxon>
        <taxon>Marinobacter</taxon>
    </lineage>
</organism>
<dbReference type="Proteomes" id="UP000253065">
    <property type="component" value="Unassembled WGS sequence"/>
</dbReference>
<dbReference type="InterPro" id="IPR032690">
    <property type="entry name" value="CarS"/>
</dbReference>